<protein>
    <recommendedName>
        <fullName evidence="2">CBS domain-containing protein</fullName>
    </recommendedName>
</protein>
<dbReference type="PANTHER" id="PTHR43773">
    <property type="entry name" value="MAGNESIUM TRANSPORTER MGTE"/>
    <property type="match status" value="1"/>
</dbReference>
<feature type="domain" description="CBS" evidence="2">
    <location>
        <begin position="355"/>
        <end position="411"/>
    </location>
</feature>
<dbReference type="InterPro" id="IPR046342">
    <property type="entry name" value="CBS_dom_sf"/>
</dbReference>
<dbReference type="InterPro" id="IPR038076">
    <property type="entry name" value="MgtE_N_sf"/>
</dbReference>
<dbReference type="InterPro" id="IPR027275">
    <property type="entry name" value="PRC-brl_dom"/>
</dbReference>
<dbReference type="SUPFAM" id="SSF54631">
    <property type="entry name" value="CBS-domain pair"/>
    <property type="match status" value="1"/>
</dbReference>
<comment type="caution">
    <text evidence="3">The sequence shown here is derived from an EMBL/GenBank/DDBJ whole genome shotgun (WGS) entry which is preliminary data.</text>
</comment>
<reference evidence="3 4" key="1">
    <citation type="journal article" date="2016" name="Nat. Commun.">
        <title>Thousands of microbial genomes shed light on interconnected biogeochemical processes in an aquifer system.</title>
        <authorList>
            <person name="Anantharaman K."/>
            <person name="Brown C.T."/>
            <person name="Hug L.A."/>
            <person name="Sharon I."/>
            <person name="Castelle C.J."/>
            <person name="Probst A.J."/>
            <person name="Thomas B.C."/>
            <person name="Singh A."/>
            <person name="Wilkins M.J."/>
            <person name="Karaoz U."/>
            <person name="Brodie E.L."/>
            <person name="Williams K.H."/>
            <person name="Hubbard S.S."/>
            <person name="Banfield J.F."/>
        </authorList>
    </citation>
    <scope>NUCLEOTIDE SEQUENCE [LARGE SCALE GENOMIC DNA]</scope>
</reference>
<dbReference type="PANTHER" id="PTHR43773:SF1">
    <property type="entry name" value="MAGNESIUM TRANSPORTER MGTE"/>
    <property type="match status" value="1"/>
</dbReference>
<dbReference type="Gene3D" id="3.10.580.10">
    <property type="entry name" value="CBS-domain"/>
    <property type="match status" value="1"/>
</dbReference>
<evidence type="ECO:0000313" key="4">
    <source>
        <dbReference type="Proteomes" id="UP000179242"/>
    </source>
</evidence>
<dbReference type="SUPFAM" id="SSF158791">
    <property type="entry name" value="MgtE N-terminal domain-like"/>
    <property type="match status" value="1"/>
</dbReference>
<evidence type="ECO:0000259" key="2">
    <source>
        <dbReference type="PROSITE" id="PS51371"/>
    </source>
</evidence>
<organism evidence="3 4">
    <name type="scientific">candidate division WOR-1 bacterium RIFOXYC2_FULL_46_14</name>
    <dbReference type="NCBI Taxonomy" id="1802587"/>
    <lineage>
        <taxon>Bacteria</taxon>
        <taxon>Bacillati</taxon>
        <taxon>Saganbacteria</taxon>
    </lineage>
</organism>
<dbReference type="PROSITE" id="PS51371">
    <property type="entry name" value="CBS"/>
    <property type="match status" value="2"/>
</dbReference>
<dbReference type="CDD" id="cd04606">
    <property type="entry name" value="CBS_pair_Mg_transporter"/>
    <property type="match status" value="1"/>
</dbReference>
<dbReference type="Pfam" id="PF03448">
    <property type="entry name" value="MgtE_N"/>
    <property type="match status" value="1"/>
</dbReference>
<dbReference type="Pfam" id="PF00571">
    <property type="entry name" value="CBS"/>
    <property type="match status" value="2"/>
</dbReference>
<proteinExistence type="predicted"/>
<accession>A0A1F4U797</accession>
<name>A0A1F4U797_UNCSA</name>
<keyword evidence="1" id="KW-0129">CBS domain</keyword>
<dbReference type="GO" id="GO:0016020">
    <property type="term" value="C:membrane"/>
    <property type="evidence" value="ECO:0007669"/>
    <property type="project" value="InterPro"/>
</dbReference>
<feature type="domain" description="CBS" evidence="2">
    <location>
        <begin position="291"/>
        <end position="353"/>
    </location>
</feature>
<dbReference type="EMBL" id="MEUJ01000002">
    <property type="protein sequence ID" value="OGC40772.1"/>
    <property type="molecule type" value="Genomic_DNA"/>
</dbReference>
<dbReference type="AlphaFoldDB" id="A0A1F4U797"/>
<dbReference type="SMART" id="SM00116">
    <property type="entry name" value="CBS"/>
    <property type="match status" value="2"/>
</dbReference>
<evidence type="ECO:0000256" key="1">
    <source>
        <dbReference type="PROSITE-ProRule" id="PRU00703"/>
    </source>
</evidence>
<dbReference type="Proteomes" id="UP000179242">
    <property type="component" value="Unassembled WGS sequence"/>
</dbReference>
<dbReference type="GO" id="GO:0015095">
    <property type="term" value="F:magnesium ion transmembrane transporter activity"/>
    <property type="evidence" value="ECO:0007669"/>
    <property type="project" value="InterPro"/>
</dbReference>
<dbReference type="InterPro" id="IPR006668">
    <property type="entry name" value="Mg_transptr_MgtE_intracell_dom"/>
</dbReference>
<dbReference type="InterPro" id="IPR000644">
    <property type="entry name" value="CBS_dom"/>
</dbReference>
<evidence type="ECO:0000313" key="3">
    <source>
        <dbReference type="EMBL" id="OGC40772.1"/>
    </source>
</evidence>
<sequence length="418" mass="46053">MVLFSEMFVSELINDPVVDVLQESVGKVKDILITLGETFPKVSGLLVEFSGGQKKVLLIGEIELVGKQFIATRVTSDRIAWANLREGDLLLMRDVVDQQVVDLDGARVIRVNDLKLAKVGQDIRLIAADVGLAGMVRRLGLEKFLGAIFGIFGKKIPEQLIGWDHVQSLSGGKVLIPGQAIAELHPSDVAEIISQLKTEDKTAVFSALSENTAAEAMHELEPFIGAMLIAAIDTKKAVAILEKMPVDEAADIIGDLPPEKSEELLRLIKVRKANEIKKLIKHKDESAGGLMTTEYIALPQNLTVNETIERLRKSAPDAETIYYVYVLDEEEHLVGILSLRSLIVSSPDRLISEIMIKHFISATPEMNQREVAQIISKYNLLALPVLDPDRKILGIITVDDVIDFILPPISRRKKPTLG</sequence>
<gene>
    <name evidence="3" type="ORF">A2438_00535</name>
</gene>
<dbReference type="InterPro" id="IPR006669">
    <property type="entry name" value="MgtE_transporter"/>
</dbReference>
<dbReference type="Pfam" id="PF05239">
    <property type="entry name" value="PRC"/>
    <property type="match status" value="1"/>
</dbReference>
<dbReference type="SMART" id="SM00924">
    <property type="entry name" value="MgtE_N"/>
    <property type="match status" value="1"/>
</dbReference>
<dbReference type="Gene3D" id="1.25.60.10">
    <property type="entry name" value="MgtE N-terminal domain-like"/>
    <property type="match status" value="1"/>
</dbReference>